<dbReference type="Pfam" id="PF00225">
    <property type="entry name" value="Kinesin"/>
    <property type="match status" value="1"/>
</dbReference>
<sequence>MGALGGDEESVGLLPRAVAQIFERIVNDESGADFAVSCSYLEIYKEVVRDLLQPTTKPGGLAIREDTRNRARGIYVEDLTEVYVMGEADVLECLSCGNANRVVGTTLMNSQSSRSHALLTIKVQQKMPDGSTKVSKLNVADLAGSEKVQALQAELDDERQEKSAVTSALKDREEELKLLFETLAGFQVLHGVQPICSRDSKANIDQLRRQLLAAEVCTLSAPGEQSTKPMQPVHVSSSIAVKFGPNASQELALEKEMGMADEDASRVLVAALRAQISEQDRRIRELEHSAEQAAHAAAAQQEVAQLKEQLRELIQSKLVQVGRAAAGGLCTRTSGDSLATDECFMAKEVFGQHLLRKANPHCSSPTKPSDRRRSHGGKLLNPRMSFLGEPAGMSLLAQAEAADFKKKLQLETSRCQALQRKVDCLSQQLAKVGGTWAGVACFGGSSGGCRTYPKRNASFVNWLLDQLARLLSERARFSSSATSGTWTCRQRDVTCNAAPSRLY</sequence>
<dbReference type="PROSITE" id="PS50067">
    <property type="entry name" value="KINESIN_MOTOR_2"/>
    <property type="match status" value="1"/>
</dbReference>
<proteinExistence type="inferred from homology"/>
<feature type="domain" description="Kinesin motor" evidence="4">
    <location>
        <begin position="1"/>
        <end position="148"/>
    </location>
</feature>
<feature type="region of interest" description="Disordered" evidence="3">
    <location>
        <begin position="357"/>
        <end position="379"/>
    </location>
</feature>
<evidence type="ECO:0000259" key="4">
    <source>
        <dbReference type="PROSITE" id="PS50067"/>
    </source>
</evidence>
<reference evidence="5 6" key="1">
    <citation type="journal article" date="2024" name="Science">
        <title>Giant polyketide synthase enzymes in the biosynthesis of giant marine polyether toxins.</title>
        <authorList>
            <person name="Fallon T.R."/>
            <person name="Shende V.V."/>
            <person name="Wierzbicki I.H."/>
            <person name="Pendleton A.L."/>
            <person name="Watervoot N.F."/>
            <person name="Auber R.P."/>
            <person name="Gonzalez D.J."/>
            <person name="Wisecaver J.H."/>
            <person name="Moore B.S."/>
        </authorList>
    </citation>
    <scope>NUCLEOTIDE SEQUENCE [LARGE SCALE GENOMIC DNA]</scope>
    <source>
        <strain evidence="5 6">12B1</strain>
    </source>
</reference>
<feature type="coiled-coil region" evidence="2">
    <location>
        <begin position="269"/>
        <end position="316"/>
    </location>
</feature>
<comment type="caution">
    <text evidence="5">The sequence shown here is derived from an EMBL/GenBank/DDBJ whole genome shotgun (WGS) entry which is preliminary data.</text>
</comment>
<dbReference type="AlphaFoldDB" id="A0AB34JLJ5"/>
<dbReference type="PANTHER" id="PTHR47969:SF29">
    <property type="entry name" value="KINESIN-LIKE PROTEIN"/>
    <property type="match status" value="1"/>
</dbReference>
<protein>
    <recommendedName>
        <fullName evidence="4">Kinesin motor domain-containing protein</fullName>
    </recommendedName>
</protein>
<dbReference type="InterPro" id="IPR036961">
    <property type="entry name" value="Kinesin_motor_dom_sf"/>
</dbReference>
<name>A0AB34JLJ5_PRYPA</name>
<dbReference type="GO" id="GO:0007018">
    <property type="term" value="P:microtubule-based movement"/>
    <property type="evidence" value="ECO:0007669"/>
    <property type="project" value="InterPro"/>
</dbReference>
<dbReference type="PRINTS" id="PR00380">
    <property type="entry name" value="KINESINHEAVY"/>
</dbReference>
<dbReference type="GO" id="GO:0007052">
    <property type="term" value="P:mitotic spindle organization"/>
    <property type="evidence" value="ECO:0007669"/>
    <property type="project" value="TreeGrafter"/>
</dbReference>
<dbReference type="GO" id="GO:0051231">
    <property type="term" value="P:spindle elongation"/>
    <property type="evidence" value="ECO:0007669"/>
    <property type="project" value="TreeGrafter"/>
</dbReference>
<dbReference type="InterPro" id="IPR027640">
    <property type="entry name" value="Kinesin-like_fam"/>
</dbReference>
<dbReference type="InterPro" id="IPR001752">
    <property type="entry name" value="Kinesin_motor_dom"/>
</dbReference>
<dbReference type="SMART" id="SM00129">
    <property type="entry name" value="KISc"/>
    <property type="match status" value="1"/>
</dbReference>
<dbReference type="Gene3D" id="3.40.850.10">
    <property type="entry name" value="Kinesin motor domain"/>
    <property type="match status" value="1"/>
</dbReference>
<dbReference type="GO" id="GO:0008017">
    <property type="term" value="F:microtubule binding"/>
    <property type="evidence" value="ECO:0007669"/>
    <property type="project" value="InterPro"/>
</dbReference>
<evidence type="ECO:0000256" key="1">
    <source>
        <dbReference type="PROSITE-ProRule" id="PRU00283"/>
    </source>
</evidence>
<feature type="coiled-coil region" evidence="2">
    <location>
        <begin position="401"/>
        <end position="428"/>
    </location>
</feature>
<comment type="similarity">
    <text evidence="1">Belongs to the TRAFAC class myosin-kinesin ATPase superfamily. Kinesin family.</text>
</comment>
<organism evidence="5 6">
    <name type="scientific">Prymnesium parvum</name>
    <name type="common">Toxic golden alga</name>
    <dbReference type="NCBI Taxonomy" id="97485"/>
    <lineage>
        <taxon>Eukaryota</taxon>
        <taxon>Haptista</taxon>
        <taxon>Haptophyta</taxon>
        <taxon>Prymnesiophyceae</taxon>
        <taxon>Prymnesiales</taxon>
        <taxon>Prymnesiaceae</taxon>
        <taxon>Prymnesium</taxon>
    </lineage>
</organism>
<keyword evidence="2" id="KW-0175">Coiled coil</keyword>
<evidence type="ECO:0000256" key="2">
    <source>
        <dbReference type="SAM" id="Coils"/>
    </source>
</evidence>
<dbReference type="InterPro" id="IPR027417">
    <property type="entry name" value="P-loop_NTPase"/>
</dbReference>
<feature type="coiled-coil region" evidence="2">
    <location>
        <begin position="148"/>
        <end position="175"/>
    </location>
</feature>
<evidence type="ECO:0000313" key="5">
    <source>
        <dbReference type="EMBL" id="KAL1522824.1"/>
    </source>
</evidence>
<evidence type="ECO:0000313" key="6">
    <source>
        <dbReference type="Proteomes" id="UP001515480"/>
    </source>
</evidence>
<dbReference type="GO" id="GO:0005875">
    <property type="term" value="C:microtubule associated complex"/>
    <property type="evidence" value="ECO:0007669"/>
    <property type="project" value="TreeGrafter"/>
</dbReference>
<dbReference type="GO" id="GO:0005524">
    <property type="term" value="F:ATP binding"/>
    <property type="evidence" value="ECO:0007669"/>
    <property type="project" value="InterPro"/>
</dbReference>
<keyword evidence="6" id="KW-1185">Reference proteome</keyword>
<dbReference type="PANTHER" id="PTHR47969">
    <property type="entry name" value="CHROMOSOME-ASSOCIATED KINESIN KIF4A-RELATED"/>
    <property type="match status" value="1"/>
</dbReference>
<dbReference type="EMBL" id="JBGBPQ010000006">
    <property type="protein sequence ID" value="KAL1522824.1"/>
    <property type="molecule type" value="Genomic_DNA"/>
</dbReference>
<dbReference type="SUPFAM" id="SSF52540">
    <property type="entry name" value="P-loop containing nucleoside triphosphate hydrolases"/>
    <property type="match status" value="1"/>
</dbReference>
<comment type="caution">
    <text evidence="1">Lacks conserved residue(s) required for the propagation of feature annotation.</text>
</comment>
<evidence type="ECO:0000256" key="3">
    <source>
        <dbReference type="SAM" id="MobiDB-lite"/>
    </source>
</evidence>
<accession>A0AB34JLJ5</accession>
<dbReference type="GO" id="GO:0003777">
    <property type="term" value="F:microtubule motor activity"/>
    <property type="evidence" value="ECO:0007669"/>
    <property type="project" value="InterPro"/>
</dbReference>
<dbReference type="Proteomes" id="UP001515480">
    <property type="component" value="Unassembled WGS sequence"/>
</dbReference>
<gene>
    <name evidence="5" type="ORF">AB1Y20_017793</name>
</gene>